<feature type="transmembrane region" description="Helical" evidence="9">
    <location>
        <begin position="126"/>
        <end position="143"/>
    </location>
</feature>
<dbReference type="EMBL" id="CP058579">
    <property type="protein sequence ID" value="QLG63880.1"/>
    <property type="molecule type" value="Genomic_DNA"/>
</dbReference>
<dbReference type="Proteomes" id="UP000509626">
    <property type="component" value="Chromosome"/>
</dbReference>
<evidence type="ECO:0000313" key="13">
    <source>
        <dbReference type="Proteomes" id="UP000509626"/>
    </source>
</evidence>
<dbReference type="GO" id="GO:0008610">
    <property type="term" value="P:lipid biosynthetic process"/>
    <property type="evidence" value="ECO:0007669"/>
    <property type="project" value="UniProtKB-ARBA"/>
</dbReference>
<dbReference type="GO" id="GO:0016763">
    <property type="term" value="F:pentosyltransferase activity"/>
    <property type="evidence" value="ECO:0007669"/>
    <property type="project" value="TreeGrafter"/>
</dbReference>
<feature type="domain" description="DUF7846" evidence="11">
    <location>
        <begin position="493"/>
        <end position="678"/>
    </location>
</feature>
<organism evidence="12 13">
    <name type="scientific">Halorarum salinum</name>
    <dbReference type="NCBI Taxonomy" id="2743089"/>
    <lineage>
        <taxon>Archaea</taxon>
        <taxon>Methanobacteriati</taxon>
        <taxon>Methanobacteriota</taxon>
        <taxon>Stenosarchaea group</taxon>
        <taxon>Halobacteria</taxon>
        <taxon>Halobacteriales</taxon>
        <taxon>Haloferacaceae</taxon>
        <taxon>Halorarum</taxon>
    </lineage>
</organism>
<keyword evidence="5 9" id="KW-0812">Transmembrane</keyword>
<comment type="subcellular location">
    <subcellularLocation>
        <location evidence="1">Cell membrane</location>
        <topology evidence="1">Multi-pass membrane protein</topology>
    </subcellularLocation>
</comment>
<evidence type="ECO:0000256" key="5">
    <source>
        <dbReference type="ARBA" id="ARBA00022692"/>
    </source>
</evidence>
<proteinExistence type="predicted"/>
<dbReference type="PANTHER" id="PTHR33908:SF11">
    <property type="entry name" value="MEMBRANE PROTEIN"/>
    <property type="match status" value="1"/>
</dbReference>
<evidence type="ECO:0000256" key="2">
    <source>
        <dbReference type="ARBA" id="ARBA00022475"/>
    </source>
</evidence>
<dbReference type="AlphaFoldDB" id="A0A7D5QE92"/>
<keyword evidence="7 9" id="KW-0472">Membrane</keyword>
<feature type="region of interest" description="Disordered" evidence="8">
    <location>
        <begin position="626"/>
        <end position="654"/>
    </location>
</feature>
<sequence>MSGGVAVADRVRRVRERSARIAAARRFELGAVALALLAGAVVWWLATDLFAYRSVNDDEGVYLLQAAMLLEGRLFLRPGPLAEAVRPWFFVAGERGGGTVMYGKYSPVVPATFAAARALTGSYDPALAAVAAGVVGLVALLGRDAADARVGLLAAAFVLASPLFLFPSSVFLPYAPTMLLNLLFAVGYVRAARTGRRRWAALAGAAVGLAFFSRPYTAVCFAAPFLLHALAVLARAARDGRVDRSVRRAVFERYAVMATLGLAGVALALGYNWTVTGDPLVFPYEAFAPRDGLGFGERELLGHELDYTPALGVESSGRALSMLFGGWVAAGWLGTGFAAAGLVLFFERWWRGGARLRPRIDGLGDGEVTGLLAGVGASVALGNVAFWGVYNGLANGLFDLLGPYYHLDLLVPFGVFAAVGVVRGGEALASLLAGRFDRRAARVALATLLVVSLPLVAAAEASVVADPYGENRQRTGNLAATYEPFEGADLENALVFVPDPYGDWTAHPFQRLRNEPGFDDGPIYAVDGEPDRDLRTVDAAGDRQLYRFTYRGEWTGAVRPVDPDLRRLRVLTGDRVDARTVVGVPAGSTGASVRVETGEGYARYSVEDLDGRVAVNWSVGPSGVRVGNLDRTGDSHSGGPNGSSGETGDVPLPAGASEVDLVVTFAGRTGESVTYRQALTVERDGGAVRVLWPPETRVCRLETDCGREGTWVGPGGDYLDGVSVEADAAVGTNATAQPSASTEADAASGANPAA</sequence>
<evidence type="ECO:0000256" key="9">
    <source>
        <dbReference type="SAM" id="Phobius"/>
    </source>
</evidence>
<evidence type="ECO:0000256" key="6">
    <source>
        <dbReference type="ARBA" id="ARBA00022989"/>
    </source>
</evidence>
<dbReference type="InterPro" id="IPR038731">
    <property type="entry name" value="RgtA/B/C-like"/>
</dbReference>
<name>A0A7D5QE92_9EURY</name>
<feature type="transmembrane region" description="Helical" evidence="9">
    <location>
        <begin position="368"/>
        <end position="390"/>
    </location>
</feature>
<dbReference type="RefSeq" id="WP_179270464.1">
    <property type="nucleotide sequence ID" value="NZ_CP058579.1"/>
</dbReference>
<feature type="transmembrane region" description="Helical" evidence="9">
    <location>
        <begin position="254"/>
        <end position="273"/>
    </location>
</feature>
<feature type="transmembrane region" description="Helical" evidence="9">
    <location>
        <begin position="27"/>
        <end position="46"/>
    </location>
</feature>
<dbReference type="OrthoDB" id="157326at2157"/>
<accession>A0A7D5QE92</accession>
<reference evidence="12 13" key="1">
    <citation type="submission" date="2020-06" db="EMBL/GenBank/DDBJ databases">
        <title>NJ-3-1, isolated from saline soil.</title>
        <authorList>
            <person name="Cui H.L."/>
            <person name="Shi X."/>
        </authorList>
    </citation>
    <scope>NUCLEOTIDE SEQUENCE [LARGE SCALE GENOMIC DNA]</scope>
    <source>
        <strain evidence="12 13">NJ-3-1</strain>
    </source>
</reference>
<dbReference type="Pfam" id="PF25230">
    <property type="entry name" value="DUF7846"/>
    <property type="match status" value="1"/>
</dbReference>
<gene>
    <name evidence="12" type="ORF">HUG12_20015</name>
</gene>
<evidence type="ECO:0000313" key="12">
    <source>
        <dbReference type="EMBL" id="QLG63880.1"/>
    </source>
</evidence>
<feature type="transmembrane region" description="Helical" evidence="9">
    <location>
        <begin position="150"/>
        <end position="174"/>
    </location>
</feature>
<feature type="domain" description="Glycosyltransferase RgtA/B/C/D-like" evidence="10">
    <location>
        <begin position="130"/>
        <end position="232"/>
    </location>
</feature>
<keyword evidence="2" id="KW-1003">Cell membrane</keyword>
<dbReference type="Pfam" id="PF13231">
    <property type="entry name" value="PMT_2"/>
    <property type="match status" value="1"/>
</dbReference>
<dbReference type="GeneID" id="56039796"/>
<evidence type="ECO:0000256" key="3">
    <source>
        <dbReference type="ARBA" id="ARBA00022676"/>
    </source>
</evidence>
<evidence type="ECO:0000259" key="10">
    <source>
        <dbReference type="Pfam" id="PF13231"/>
    </source>
</evidence>
<feature type="transmembrane region" description="Helical" evidence="9">
    <location>
        <begin position="443"/>
        <end position="465"/>
    </location>
</feature>
<dbReference type="PANTHER" id="PTHR33908">
    <property type="entry name" value="MANNOSYLTRANSFERASE YKCB-RELATED"/>
    <property type="match status" value="1"/>
</dbReference>
<keyword evidence="13" id="KW-1185">Reference proteome</keyword>
<dbReference type="GO" id="GO:0005886">
    <property type="term" value="C:plasma membrane"/>
    <property type="evidence" value="ECO:0007669"/>
    <property type="project" value="UniProtKB-SubCell"/>
</dbReference>
<evidence type="ECO:0000256" key="4">
    <source>
        <dbReference type="ARBA" id="ARBA00022679"/>
    </source>
</evidence>
<dbReference type="InterPro" id="IPR057168">
    <property type="entry name" value="DUF7846"/>
</dbReference>
<dbReference type="InterPro" id="IPR050297">
    <property type="entry name" value="LipidA_mod_glycosyltrf_83"/>
</dbReference>
<evidence type="ECO:0000256" key="8">
    <source>
        <dbReference type="SAM" id="MobiDB-lite"/>
    </source>
</evidence>
<protein>
    <submittedName>
        <fullName evidence="12">Glycosyltransferase family 39 protein</fullName>
    </submittedName>
</protein>
<feature type="transmembrane region" description="Helical" evidence="9">
    <location>
        <begin position="324"/>
        <end position="347"/>
    </location>
</feature>
<feature type="transmembrane region" description="Helical" evidence="9">
    <location>
        <begin position="410"/>
        <end position="431"/>
    </location>
</feature>
<feature type="compositionally biased region" description="Polar residues" evidence="8">
    <location>
        <begin position="733"/>
        <end position="742"/>
    </location>
</feature>
<feature type="region of interest" description="Disordered" evidence="8">
    <location>
        <begin position="733"/>
        <end position="754"/>
    </location>
</feature>
<evidence type="ECO:0000256" key="1">
    <source>
        <dbReference type="ARBA" id="ARBA00004651"/>
    </source>
</evidence>
<keyword evidence="6 9" id="KW-1133">Transmembrane helix</keyword>
<feature type="transmembrane region" description="Helical" evidence="9">
    <location>
        <begin position="216"/>
        <end position="234"/>
    </location>
</feature>
<keyword evidence="3" id="KW-0328">Glycosyltransferase</keyword>
<evidence type="ECO:0000256" key="7">
    <source>
        <dbReference type="ARBA" id="ARBA00023136"/>
    </source>
</evidence>
<keyword evidence="4 12" id="KW-0808">Transferase</keyword>
<evidence type="ECO:0000259" key="11">
    <source>
        <dbReference type="Pfam" id="PF25230"/>
    </source>
</evidence>
<dbReference type="KEGG" id="halu:HUG12_20015"/>